<evidence type="ECO:0000313" key="1">
    <source>
        <dbReference type="EMBL" id="OBX35323.1"/>
    </source>
</evidence>
<dbReference type="InterPro" id="IPR037272">
    <property type="entry name" value="SNS_sf"/>
</dbReference>
<organism evidence="1 2">
    <name type="scientific">Halomonas elongata</name>
    <dbReference type="NCBI Taxonomy" id="2746"/>
    <lineage>
        <taxon>Bacteria</taxon>
        <taxon>Pseudomonadati</taxon>
        <taxon>Pseudomonadota</taxon>
        <taxon>Gammaproteobacteria</taxon>
        <taxon>Oceanospirillales</taxon>
        <taxon>Halomonadaceae</taxon>
        <taxon>Halomonas</taxon>
    </lineage>
</organism>
<evidence type="ECO:0000313" key="2">
    <source>
        <dbReference type="Proteomes" id="UP000092504"/>
    </source>
</evidence>
<proteinExistence type="predicted"/>
<dbReference type="SUPFAM" id="SSF161070">
    <property type="entry name" value="SNF-like"/>
    <property type="match status" value="1"/>
</dbReference>
<sequence length="53" mass="5834">MTGLFAIIFVGWLLDREGVRQELQLGDTGAKIWTLVSRFIAPLGVIVVFVSSL</sequence>
<dbReference type="EMBL" id="MAJD01000002">
    <property type="protein sequence ID" value="OBX35323.1"/>
    <property type="molecule type" value="Genomic_DNA"/>
</dbReference>
<accession>A0A1B8NZE2</accession>
<protein>
    <submittedName>
        <fullName evidence="1">Uncharacterized protein</fullName>
    </submittedName>
</protein>
<gene>
    <name evidence="1" type="ORF">A8U91_04395</name>
</gene>
<dbReference type="AlphaFoldDB" id="A0A1B8NZE2"/>
<reference evidence="1 2" key="1">
    <citation type="submission" date="2016-06" db="EMBL/GenBank/DDBJ databases">
        <title>Genome sequence of halotolerant plant growth promoting strain of Halomonas elongata HEK1 isolated from salterns of Rann of Kutch, Gujarat, India.</title>
        <authorList>
            <person name="Gaba S."/>
            <person name="Singh R.N."/>
            <person name="Abrol S."/>
            <person name="Kaushik R."/>
            <person name="Saxena A.K."/>
        </authorList>
    </citation>
    <scope>NUCLEOTIDE SEQUENCE [LARGE SCALE GENOMIC DNA]</scope>
    <source>
        <strain evidence="1 2">HEK1</strain>
    </source>
</reference>
<dbReference type="Proteomes" id="UP000092504">
    <property type="component" value="Unassembled WGS sequence"/>
</dbReference>
<name>A0A1B8NZE2_HALEL</name>
<comment type="caution">
    <text evidence="1">The sequence shown here is derived from an EMBL/GenBank/DDBJ whole genome shotgun (WGS) entry which is preliminary data.</text>
</comment>